<protein>
    <recommendedName>
        <fullName evidence="3">Phosphodiesterase</fullName>
    </recommendedName>
</protein>
<dbReference type="Proteomes" id="UP001240150">
    <property type="component" value="Chromosome"/>
</dbReference>
<evidence type="ECO:0008006" key="3">
    <source>
        <dbReference type="Google" id="ProtNLM"/>
    </source>
</evidence>
<evidence type="ECO:0000313" key="1">
    <source>
        <dbReference type="EMBL" id="WIN00219.1"/>
    </source>
</evidence>
<evidence type="ECO:0000313" key="2">
    <source>
        <dbReference type="Proteomes" id="UP001240150"/>
    </source>
</evidence>
<dbReference type="RefSeq" id="WP_284921717.1">
    <property type="nucleotide sequence ID" value="NZ_CP126980.1"/>
</dbReference>
<keyword evidence="2" id="KW-1185">Reference proteome</keyword>
<organism evidence="1 2">
    <name type="scientific">Actinoplanes oblitus</name>
    <dbReference type="NCBI Taxonomy" id="3040509"/>
    <lineage>
        <taxon>Bacteria</taxon>
        <taxon>Bacillati</taxon>
        <taxon>Actinomycetota</taxon>
        <taxon>Actinomycetes</taxon>
        <taxon>Micromonosporales</taxon>
        <taxon>Micromonosporaceae</taxon>
        <taxon>Actinoplanes</taxon>
    </lineage>
</organism>
<sequence length="234" mass="25337">MRLRFDGWIAGLGTTGGIRLVVGHWPASPFGPFSDVMVEHPDGRRVLLAPTERVGRFVAGTYTFEQVQVVPVSVTRRGAAWTVTAGPLTLRFETGGRGGLGWLLRAVPPPLARWLPWVRLIDRPARLVRGVRTYGSAGNGRREWYAARDSHRILTVTGEWCGVELGRLSEIDPPVRFGFGSAPRGPALVRVTTTVEVPVGGVEAGTAAPGVPESGFARNRRTNRRNLFGRPAGG</sequence>
<dbReference type="EMBL" id="CP126980">
    <property type="protein sequence ID" value="WIN00219.1"/>
    <property type="molecule type" value="Genomic_DNA"/>
</dbReference>
<reference evidence="1 2" key="1">
    <citation type="submission" date="2023-06" db="EMBL/GenBank/DDBJ databases">
        <authorList>
            <person name="Yushchuk O."/>
            <person name="Binda E."/>
            <person name="Ruckert-Reed C."/>
            <person name="Fedorenko V."/>
            <person name="Kalinowski J."/>
            <person name="Marinelli F."/>
        </authorList>
    </citation>
    <scope>NUCLEOTIDE SEQUENCE [LARGE SCALE GENOMIC DNA]</scope>
    <source>
        <strain evidence="1 2">NRRL 3884</strain>
    </source>
</reference>
<accession>A0ABY8WSZ1</accession>
<name>A0ABY8WSZ1_9ACTN</name>
<gene>
    <name evidence="1" type="ORF">ACTOB_003913</name>
</gene>
<proteinExistence type="predicted"/>